<dbReference type="Proteomes" id="UP000037210">
    <property type="component" value="Unassembled WGS sequence"/>
</dbReference>
<dbReference type="InterPro" id="IPR025714">
    <property type="entry name" value="Methyltranfer_dom"/>
</dbReference>
<protein>
    <recommendedName>
        <fullName evidence="4">Methyltransferase domain-containing protein</fullName>
    </recommendedName>
</protein>
<evidence type="ECO:0000313" key="5">
    <source>
        <dbReference type="EMBL" id="KON30861.1"/>
    </source>
</evidence>
<organism evidence="5 6">
    <name type="scientific">miscellaneous Crenarchaeota group-15 archaeon DG-45</name>
    <dbReference type="NCBI Taxonomy" id="1685127"/>
    <lineage>
        <taxon>Archaea</taxon>
        <taxon>Candidatus Bathyarchaeota</taxon>
        <taxon>MCG-15</taxon>
    </lineage>
</organism>
<dbReference type="PANTHER" id="PTHR13610">
    <property type="entry name" value="METHYLTRANSFERASE DOMAIN-CONTAINING PROTEIN"/>
    <property type="match status" value="1"/>
</dbReference>
<evidence type="ECO:0000256" key="3">
    <source>
        <dbReference type="ARBA" id="ARBA00022691"/>
    </source>
</evidence>
<evidence type="ECO:0000256" key="1">
    <source>
        <dbReference type="ARBA" id="ARBA00022603"/>
    </source>
</evidence>
<gene>
    <name evidence="5" type="ORF">AC482_02600</name>
</gene>
<dbReference type="InterPro" id="IPR026170">
    <property type="entry name" value="FAM173A/B"/>
</dbReference>
<evidence type="ECO:0000256" key="2">
    <source>
        <dbReference type="ARBA" id="ARBA00022679"/>
    </source>
</evidence>
<feature type="domain" description="Methyltransferase" evidence="4">
    <location>
        <begin position="29"/>
        <end position="141"/>
    </location>
</feature>
<dbReference type="PANTHER" id="PTHR13610:SF11">
    <property type="entry name" value="METHYLTRANSFERASE DOMAIN-CONTAINING PROTEIN"/>
    <property type="match status" value="1"/>
</dbReference>
<dbReference type="InterPro" id="IPR029063">
    <property type="entry name" value="SAM-dependent_MTases_sf"/>
</dbReference>
<reference evidence="5 6" key="1">
    <citation type="submission" date="2015-06" db="EMBL/GenBank/DDBJ databases">
        <title>New insights into the roles of widespread benthic archaea in carbon and nitrogen cycling.</title>
        <authorList>
            <person name="Lazar C.S."/>
            <person name="Baker B.J."/>
            <person name="Seitz K.W."/>
            <person name="Hyde A.S."/>
            <person name="Dick G.J."/>
            <person name="Hinrichs K.-U."/>
            <person name="Teske A.P."/>
        </authorList>
    </citation>
    <scope>NUCLEOTIDE SEQUENCE [LARGE SCALE GENOMIC DNA]</scope>
    <source>
        <strain evidence="5">DG-45</strain>
    </source>
</reference>
<dbReference type="GO" id="GO:0016279">
    <property type="term" value="F:protein-lysine N-methyltransferase activity"/>
    <property type="evidence" value="ECO:0007669"/>
    <property type="project" value="InterPro"/>
</dbReference>
<keyword evidence="2" id="KW-0808">Transferase</keyword>
<dbReference type="AlphaFoldDB" id="A0A0M0BRJ4"/>
<dbReference type="SUPFAM" id="SSF53335">
    <property type="entry name" value="S-adenosyl-L-methionine-dependent methyltransferases"/>
    <property type="match status" value="1"/>
</dbReference>
<comment type="caution">
    <text evidence="5">The sequence shown here is derived from an EMBL/GenBank/DDBJ whole genome shotgun (WGS) entry which is preliminary data.</text>
</comment>
<accession>A0A0M0BRJ4</accession>
<dbReference type="CDD" id="cd02440">
    <property type="entry name" value="AdoMet_MTases"/>
    <property type="match status" value="1"/>
</dbReference>
<proteinExistence type="predicted"/>
<name>A0A0M0BRJ4_9ARCH</name>
<evidence type="ECO:0000259" key="4">
    <source>
        <dbReference type="Pfam" id="PF13847"/>
    </source>
</evidence>
<keyword evidence="1" id="KW-0489">Methyltransferase</keyword>
<sequence length="162" mass="18235">MYGSSSSLAPFVPSPESVVRKMLEYADLKPGEALYDLGCGDGRIVIMAAQDFGARGVGVDLNLRLVNEARAKAEALDLRGKVKIIHGDIFEIDLSPADVVTMYLTTGANEKVRPKLEEELRPGSRVVTHDFSIEKWNCIKNLRFKEDYRTHTIYLYRWRSKG</sequence>
<keyword evidence="3" id="KW-0949">S-adenosyl-L-methionine</keyword>
<dbReference type="GO" id="GO:0032259">
    <property type="term" value="P:methylation"/>
    <property type="evidence" value="ECO:0007669"/>
    <property type="project" value="UniProtKB-KW"/>
</dbReference>
<evidence type="ECO:0000313" key="6">
    <source>
        <dbReference type="Proteomes" id="UP000037210"/>
    </source>
</evidence>
<dbReference type="Gene3D" id="3.40.50.150">
    <property type="entry name" value="Vaccinia Virus protein VP39"/>
    <property type="match status" value="1"/>
</dbReference>
<dbReference type="EMBL" id="LFWZ01000019">
    <property type="protein sequence ID" value="KON30861.1"/>
    <property type="molecule type" value="Genomic_DNA"/>
</dbReference>
<dbReference type="Pfam" id="PF13847">
    <property type="entry name" value="Methyltransf_31"/>
    <property type="match status" value="1"/>
</dbReference>